<evidence type="ECO:0000256" key="4">
    <source>
        <dbReference type="ARBA" id="ARBA00022729"/>
    </source>
</evidence>
<dbReference type="InterPro" id="IPR006059">
    <property type="entry name" value="SBP"/>
</dbReference>
<organism evidence="5 6">
    <name type="scientific">Marinitoga hydrogenitolerans (strain DSM 16785 / JCM 12826 / AT1271)</name>
    <dbReference type="NCBI Taxonomy" id="1122195"/>
    <lineage>
        <taxon>Bacteria</taxon>
        <taxon>Thermotogati</taxon>
        <taxon>Thermotogota</taxon>
        <taxon>Thermotogae</taxon>
        <taxon>Petrotogales</taxon>
        <taxon>Petrotogaceae</taxon>
        <taxon>Marinitoga</taxon>
    </lineage>
</organism>
<dbReference type="PANTHER" id="PTHR43649:SF31">
    <property type="entry name" value="SN-GLYCEROL-3-PHOSPHATE-BINDING PERIPLASMIC PROTEIN UGPB"/>
    <property type="match status" value="1"/>
</dbReference>
<keyword evidence="6" id="KW-1185">Reference proteome</keyword>
<name>A0A1M4XVD9_MARH1</name>
<dbReference type="InterPro" id="IPR050490">
    <property type="entry name" value="Bact_solute-bd_prot1"/>
</dbReference>
<sequence>MKKLLLVTLLLFVMVFSFGEKIKVEFWHAMGGGHGKTLEELVAAFNRENPYVEVVPVYVGNYGALSRKLLSTVVAYNEGTRDNLPVIAQAYSNWTSKYLQSEGIVEPLNKFIYGDAEFKEVWENQIYQVFKDICTWGDTIYSIPFNKSVYTNYYNVDLFDLYGVEPPKTLDELYEVATQLTEDVDGDGQIDQYGLGFRTTVDDFQTFLYAMNGKVLEYAGNGKWKIVLDKDTTVKTLNFMYKLKSDEVAFVQGGYLNDPFGNGQIAMYMGTIAGKPYVEKSIKGKYEWSWSPLPSVDGVPHSPIAGTDLIMFAWASNAQKQAAWMFMNFLLDKVNQAYWAVNTGYVPVRKDVVETPQWKSYVANDEKPTIALNSLKTAVPDPKPAAWYDIRGALGTITSDFLYDKITAEEAYNRMVEEMKNLLIENEELAE</sequence>
<dbReference type="OrthoDB" id="9795467at2"/>
<proteinExistence type="inferred from homology"/>
<gene>
    <name evidence="5" type="ORF">SAMN02745164_01528</name>
</gene>
<dbReference type="Gene3D" id="3.40.190.10">
    <property type="entry name" value="Periplasmic binding protein-like II"/>
    <property type="match status" value="2"/>
</dbReference>
<dbReference type="GO" id="GO:0030313">
    <property type="term" value="C:cell envelope"/>
    <property type="evidence" value="ECO:0007669"/>
    <property type="project" value="UniProtKB-SubCell"/>
</dbReference>
<comment type="similarity">
    <text evidence="2">Belongs to the bacterial solute-binding protein 1 family.</text>
</comment>
<evidence type="ECO:0000313" key="5">
    <source>
        <dbReference type="EMBL" id="SHE97461.1"/>
    </source>
</evidence>
<dbReference type="AlphaFoldDB" id="A0A1M4XVD9"/>
<dbReference type="STRING" id="1122195.SAMN02745164_01528"/>
<dbReference type="SUPFAM" id="SSF53850">
    <property type="entry name" value="Periplasmic binding protein-like II"/>
    <property type="match status" value="1"/>
</dbReference>
<dbReference type="Pfam" id="PF13416">
    <property type="entry name" value="SBP_bac_8"/>
    <property type="match status" value="1"/>
</dbReference>
<dbReference type="Proteomes" id="UP000184334">
    <property type="component" value="Unassembled WGS sequence"/>
</dbReference>
<keyword evidence="3" id="KW-0813">Transport</keyword>
<comment type="caution">
    <text evidence="5">The sequence shown here is derived from an EMBL/GenBank/DDBJ whole genome shotgun (WGS) entry which is preliminary data.</text>
</comment>
<evidence type="ECO:0000256" key="1">
    <source>
        <dbReference type="ARBA" id="ARBA00004196"/>
    </source>
</evidence>
<reference evidence="5" key="1">
    <citation type="submission" date="2016-11" db="EMBL/GenBank/DDBJ databases">
        <authorList>
            <person name="Varghese N."/>
            <person name="Submissions S."/>
        </authorList>
    </citation>
    <scope>NUCLEOTIDE SEQUENCE [LARGE SCALE GENOMIC DNA]</scope>
    <source>
        <strain evidence="5">DSM 16785</strain>
    </source>
</reference>
<evidence type="ECO:0000256" key="3">
    <source>
        <dbReference type="ARBA" id="ARBA00022448"/>
    </source>
</evidence>
<evidence type="ECO:0000313" key="6">
    <source>
        <dbReference type="Proteomes" id="UP000184334"/>
    </source>
</evidence>
<dbReference type="EMBL" id="FQUI01000025">
    <property type="protein sequence ID" value="SHE97461.1"/>
    <property type="molecule type" value="Genomic_DNA"/>
</dbReference>
<comment type="subcellular location">
    <subcellularLocation>
        <location evidence="1">Cell envelope</location>
    </subcellularLocation>
</comment>
<dbReference type="RefSeq" id="WP_143148345.1">
    <property type="nucleotide sequence ID" value="NZ_FQUI01000025.1"/>
</dbReference>
<evidence type="ECO:0000256" key="2">
    <source>
        <dbReference type="ARBA" id="ARBA00008520"/>
    </source>
</evidence>
<accession>A0A1M4XVD9</accession>
<dbReference type="PANTHER" id="PTHR43649">
    <property type="entry name" value="ARABINOSE-BINDING PROTEIN-RELATED"/>
    <property type="match status" value="1"/>
</dbReference>
<protein>
    <submittedName>
        <fullName evidence="5">Carbohydrate ABC transporter substrate-binding protein, CUT1 family</fullName>
    </submittedName>
</protein>
<keyword evidence="4" id="KW-0732">Signal</keyword>